<dbReference type="GO" id="GO:0005856">
    <property type="term" value="C:cytoskeleton"/>
    <property type="evidence" value="ECO:0007669"/>
    <property type="project" value="TreeGrafter"/>
</dbReference>
<gene>
    <name evidence="4" type="ORF">PCAR00345_LOCUS6396</name>
</gene>
<keyword evidence="1 2" id="KW-0175">Coiled coil</keyword>
<accession>A0A7S4B4H7</accession>
<organism evidence="4">
    <name type="scientific">Chrysotila carterae</name>
    <name type="common">Marine alga</name>
    <name type="synonym">Syracosphaera carterae</name>
    <dbReference type="NCBI Taxonomy" id="13221"/>
    <lineage>
        <taxon>Eukaryota</taxon>
        <taxon>Haptista</taxon>
        <taxon>Haptophyta</taxon>
        <taxon>Prymnesiophyceae</taxon>
        <taxon>Isochrysidales</taxon>
        <taxon>Isochrysidaceae</taxon>
        <taxon>Chrysotila</taxon>
    </lineage>
</organism>
<name>A0A7S4B4H7_CHRCT</name>
<reference evidence="4" key="1">
    <citation type="submission" date="2021-01" db="EMBL/GenBank/DDBJ databases">
        <authorList>
            <person name="Corre E."/>
            <person name="Pelletier E."/>
            <person name="Niang G."/>
            <person name="Scheremetjew M."/>
            <person name="Finn R."/>
            <person name="Kale V."/>
            <person name="Holt S."/>
            <person name="Cochrane G."/>
            <person name="Meng A."/>
            <person name="Brown T."/>
            <person name="Cohen L."/>
        </authorList>
    </citation>
    <scope>NUCLEOTIDE SEQUENCE</scope>
    <source>
        <strain evidence="4">CCMP645</strain>
    </source>
</reference>
<dbReference type="EMBL" id="HBIZ01010790">
    <property type="protein sequence ID" value="CAE0753809.1"/>
    <property type="molecule type" value="Transcribed_RNA"/>
</dbReference>
<feature type="compositionally biased region" description="Gly residues" evidence="3">
    <location>
        <begin position="175"/>
        <end position="200"/>
    </location>
</feature>
<feature type="coiled-coil region" evidence="2">
    <location>
        <begin position="70"/>
        <end position="118"/>
    </location>
</feature>
<dbReference type="AlphaFoldDB" id="A0A7S4B4H7"/>
<protein>
    <submittedName>
        <fullName evidence="4">Uncharacterized protein</fullName>
    </submittedName>
</protein>
<evidence type="ECO:0000256" key="2">
    <source>
        <dbReference type="SAM" id="Coils"/>
    </source>
</evidence>
<feature type="region of interest" description="Disordered" evidence="3">
    <location>
        <begin position="148"/>
        <end position="209"/>
    </location>
</feature>
<sequence length="209" mass="23094">MNVHRWRKLEGSDPTTYNMITRTHTLQKQLIRRTEEVAEKDLMIQQKEKLYVELKAILARQPGPEVAEQLSIYQENLAEKQKQLKAMNAELNMHRQQVSDLKLEREGLNNKLSQVKKRYFAHMQKMRRQQQMAMELGIDPIDTTMPYFSGAPQGEGSEAQPMGQSMHVASIDGSDGAGGGGGSGGDAGGADGAADGGLGGTKEFYDGKQ</sequence>
<dbReference type="PANTHER" id="PTHR32083">
    <property type="entry name" value="CILIA AND FLAGELLA-ASSOCIATED PROTEIN 58-RELATED"/>
    <property type="match status" value="1"/>
</dbReference>
<evidence type="ECO:0000256" key="1">
    <source>
        <dbReference type="ARBA" id="ARBA00023054"/>
    </source>
</evidence>
<proteinExistence type="predicted"/>
<evidence type="ECO:0000256" key="3">
    <source>
        <dbReference type="SAM" id="MobiDB-lite"/>
    </source>
</evidence>
<dbReference type="PANTHER" id="PTHR32083:SF0">
    <property type="entry name" value="CILIA AND FLAGELLA-ASSOCIATED PROTEIN 58"/>
    <property type="match status" value="1"/>
</dbReference>
<evidence type="ECO:0000313" key="4">
    <source>
        <dbReference type="EMBL" id="CAE0753809.1"/>
    </source>
</evidence>